<accession>A0ABV4D7C6</accession>
<dbReference type="RefSeq" id="WP_369917984.1">
    <property type="nucleotide sequence ID" value="NZ_JBCLSQ010000008.1"/>
</dbReference>
<evidence type="ECO:0000313" key="2">
    <source>
        <dbReference type="Proteomes" id="UP001565242"/>
    </source>
</evidence>
<proteinExistence type="predicted"/>
<comment type="caution">
    <text evidence="1">The sequence shown here is derived from an EMBL/GenBank/DDBJ whole genome shotgun (WGS) entry which is preliminary data.</text>
</comment>
<dbReference type="EMBL" id="JBCLSQ010000008">
    <property type="protein sequence ID" value="MEY8537666.1"/>
    <property type="molecule type" value="Genomic_DNA"/>
</dbReference>
<protein>
    <recommendedName>
        <fullName evidence="3">Phage related anti-repressor protein</fullName>
    </recommendedName>
</protein>
<evidence type="ECO:0000313" key="1">
    <source>
        <dbReference type="EMBL" id="MEY8537666.1"/>
    </source>
</evidence>
<reference evidence="1 2" key="1">
    <citation type="submission" date="2024-03" db="EMBL/GenBank/DDBJ databases">
        <title>Mouse gut bacterial collection (mGBC) of GemPharmatech.</title>
        <authorList>
            <person name="He Y."/>
            <person name="Dong L."/>
            <person name="Wu D."/>
            <person name="Gao X."/>
            <person name="Lin Z."/>
        </authorList>
    </citation>
    <scope>NUCLEOTIDE SEQUENCE [LARGE SCALE GENOMIC DNA]</scope>
    <source>
        <strain evidence="1 2">20-218</strain>
    </source>
</reference>
<gene>
    <name evidence="1" type="ORF">AALM99_04310</name>
</gene>
<organism evidence="1 2">
    <name type="scientific">Lactococcus muris</name>
    <dbReference type="NCBI Taxonomy" id="2941330"/>
    <lineage>
        <taxon>Bacteria</taxon>
        <taxon>Bacillati</taxon>
        <taxon>Bacillota</taxon>
        <taxon>Bacilli</taxon>
        <taxon>Lactobacillales</taxon>
        <taxon>Streptococcaceae</taxon>
        <taxon>Lactococcus</taxon>
    </lineage>
</organism>
<evidence type="ECO:0008006" key="3">
    <source>
        <dbReference type="Google" id="ProtNLM"/>
    </source>
</evidence>
<dbReference type="Proteomes" id="UP001565242">
    <property type="component" value="Unassembled WGS sequence"/>
</dbReference>
<sequence length="86" mass="9850">MNELNKAIAQSSKAKPYYRKIILDLLVQLTTNEKYRSLTSFKKSGDNLTPKQKERLRAYTNSIICMLQAGLAFHEIKAFLTNKKAV</sequence>
<keyword evidence="2" id="KW-1185">Reference proteome</keyword>
<name>A0ABV4D7C6_9LACT</name>